<evidence type="ECO:0000313" key="11">
    <source>
        <dbReference type="Proteomes" id="UP001375240"/>
    </source>
</evidence>
<evidence type="ECO:0000259" key="9">
    <source>
        <dbReference type="PROSITE" id="PS51676"/>
    </source>
</evidence>
<dbReference type="GO" id="GO:0071004">
    <property type="term" value="C:U2-type prespliceosome"/>
    <property type="evidence" value="ECO:0007669"/>
    <property type="project" value="TreeGrafter"/>
</dbReference>
<feature type="compositionally biased region" description="Basic and acidic residues" evidence="7">
    <location>
        <begin position="755"/>
        <end position="778"/>
    </location>
</feature>
<dbReference type="PROSITE" id="PS50020">
    <property type="entry name" value="WW_DOMAIN_2"/>
    <property type="match status" value="2"/>
</dbReference>
<feature type="region of interest" description="Disordered" evidence="7">
    <location>
        <begin position="573"/>
        <end position="883"/>
    </location>
</feature>
<evidence type="ECO:0000256" key="6">
    <source>
        <dbReference type="SAM" id="Coils"/>
    </source>
</evidence>
<dbReference type="Gene3D" id="1.10.10.440">
    <property type="entry name" value="FF domain"/>
    <property type="match status" value="5"/>
</dbReference>
<evidence type="ECO:0000256" key="2">
    <source>
        <dbReference type="ARBA" id="ARBA00022664"/>
    </source>
</evidence>
<feature type="compositionally biased region" description="Basic and acidic residues" evidence="7">
    <location>
        <begin position="111"/>
        <end position="128"/>
    </location>
</feature>
<dbReference type="Pfam" id="PF25432">
    <property type="entry name" value="FF_PRPF40A"/>
    <property type="match status" value="1"/>
</dbReference>
<dbReference type="SUPFAM" id="SSF51045">
    <property type="entry name" value="WW domain"/>
    <property type="match status" value="2"/>
</dbReference>
<evidence type="ECO:0000256" key="4">
    <source>
        <dbReference type="ARBA" id="ARBA00023187"/>
    </source>
</evidence>
<evidence type="ECO:0000313" key="10">
    <source>
        <dbReference type="EMBL" id="KAK6335598.1"/>
    </source>
</evidence>
<dbReference type="GO" id="GO:0003723">
    <property type="term" value="F:RNA binding"/>
    <property type="evidence" value="ECO:0007669"/>
    <property type="project" value="TreeGrafter"/>
</dbReference>
<gene>
    <name evidence="10" type="ORF">TWF696_002365</name>
</gene>
<evidence type="ECO:0000256" key="7">
    <source>
        <dbReference type="SAM" id="MobiDB-lite"/>
    </source>
</evidence>
<comment type="caution">
    <text evidence="10">The sequence shown here is derived from an EMBL/GenBank/DDBJ whole genome shotgun (WGS) entry which is preliminary data.</text>
</comment>
<dbReference type="PROSITE" id="PS01159">
    <property type="entry name" value="WW_DOMAIN_1"/>
    <property type="match status" value="1"/>
</dbReference>
<dbReference type="FunFam" id="1.10.10.440:FF:000003">
    <property type="entry name" value="Pre-mRNA processing factor 40 homolog A"/>
    <property type="match status" value="1"/>
</dbReference>
<keyword evidence="2" id="KW-0507">mRNA processing</keyword>
<evidence type="ECO:0000256" key="1">
    <source>
        <dbReference type="ARBA" id="ARBA00004123"/>
    </source>
</evidence>
<protein>
    <submittedName>
        <fullName evidence="10">Uncharacterized protein</fullName>
    </submittedName>
</protein>
<dbReference type="SMART" id="SM00441">
    <property type="entry name" value="FF"/>
    <property type="match status" value="5"/>
</dbReference>
<keyword evidence="6" id="KW-0175">Coiled coil</keyword>
<dbReference type="FunFam" id="1.10.10.440:FF:000033">
    <property type="entry name" value="Formin binding protein (FNB3)"/>
    <property type="match status" value="1"/>
</dbReference>
<feature type="domain" description="WW" evidence="8">
    <location>
        <begin position="1"/>
        <end position="32"/>
    </location>
</feature>
<dbReference type="PROSITE" id="PS51676">
    <property type="entry name" value="FF"/>
    <property type="match status" value="3"/>
</dbReference>
<feature type="domain" description="WW" evidence="8">
    <location>
        <begin position="45"/>
        <end position="73"/>
    </location>
</feature>
<dbReference type="EMBL" id="JAVHNQ010000012">
    <property type="protein sequence ID" value="KAK6335598.1"/>
    <property type="molecule type" value="Genomic_DNA"/>
</dbReference>
<comment type="subcellular location">
    <subcellularLocation>
        <location evidence="1">Nucleus</location>
    </subcellularLocation>
</comment>
<accession>A0AAV9U6K8</accession>
<evidence type="ECO:0000256" key="3">
    <source>
        <dbReference type="ARBA" id="ARBA00022737"/>
    </source>
</evidence>
<dbReference type="InterPro" id="IPR001202">
    <property type="entry name" value="WW_dom"/>
</dbReference>
<keyword evidence="3" id="KW-0677">Repeat</keyword>
<dbReference type="InterPro" id="IPR002713">
    <property type="entry name" value="FF_domain"/>
</dbReference>
<feature type="compositionally biased region" description="Basic and acidic residues" evidence="7">
    <location>
        <begin position="673"/>
        <end position="748"/>
    </location>
</feature>
<dbReference type="InterPro" id="IPR036020">
    <property type="entry name" value="WW_dom_sf"/>
</dbReference>
<dbReference type="AlphaFoldDB" id="A0AAV9U6K8"/>
<feature type="domain" description="FF" evidence="9">
    <location>
        <begin position="161"/>
        <end position="215"/>
    </location>
</feature>
<dbReference type="CDD" id="cd00201">
    <property type="entry name" value="WW"/>
    <property type="match status" value="2"/>
</dbReference>
<feature type="domain" description="FF" evidence="9">
    <location>
        <begin position="227"/>
        <end position="283"/>
    </location>
</feature>
<dbReference type="FunFam" id="1.10.10.440:FF:000034">
    <property type="entry name" value="Formin binding protein (FNB3)"/>
    <property type="match status" value="1"/>
</dbReference>
<dbReference type="Proteomes" id="UP001375240">
    <property type="component" value="Unassembled WGS sequence"/>
</dbReference>
<dbReference type="SMART" id="SM00456">
    <property type="entry name" value="WW"/>
    <property type="match status" value="2"/>
</dbReference>
<dbReference type="SUPFAM" id="SSF81698">
    <property type="entry name" value="FF domain"/>
    <property type="match status" value="5"/>
</dbReference>
<feature type="compositionally biased region" description="Basic and acidic residues" evidence="7">
    <location>
        <begin position="573"/>
        <end position="662"/>
    </location>
</feature>
<evidence type="ECO:0000256" key="5">
    <source>
        <dbReference type="ARBA" id="ARBA00023242"/>
    </source>
</evidence>
<keyword evidence="4" id="KW-0508">mRNA splicing</keyword>
<dbReference type="FunFam" id="1.10.10.440:FF:000013">
    <property type="entry name" value="pre-mRNA-processing protein 40A isoform X1"/>
    <property type="match status" value="1"/>
</dbReference>
<dbReference type="GO" id="GO:0045292">
    <property type="term" value="P:mRNA cis splicing, via spliceosome"/>
    <property type="evidence" value="ECO:0007669"/>
    <property type="project" value="InterPro"/>
</dbReference>
<dbReference type="PANTHER" id="PTHR11864">
    <property type="entry name" value="PRE-MRNA-PROCESSING PROTEIN PRP40"/>
    <property type="match status" value="1"/>
</dbReference>
<dbReference type="Pfam" id="PF00397">
    <property type="entry name" value="WW"/>
    <property type="match status" value="1"/>
</dbReference>
<name>A0AAV9U6K8_9PEZI</name>
<dbReference type="GO" id="GO:0005685">
    <property type="term" value="C:U1 snRNP"/>
    <property type="evidence" value="ECO:0007669"/>
    <property type="project" value="TreeGrafter"/>
</dbReference>
<feature type="compositionally biased region" description="Basic and acidic residues" evidence="7">
    <location>
        <begin position="809"/>
        <end position="837"/>
    </location>
</feature>
<sequence length="883" mass="105000">MSSLWQEARAPDGKTYYYNTQTKATQWQKPLEMMAPLERAIAGQPWREYTTPEGKKYWSHIETKQSVWDMPESFRIAVDSVQKLPTLPPAPQFVAGGTANFNNSIYQPSGPHRERERAERDRDDHPPAERPGPSLPDNVNPARAAFLNQLGDKNESQYQNYADAEAAFFKLLKKNNIGPDSSWEQALKLVIKEPAYRAIKDPKDRKAAFEKYTAELRMQDLEKQKDRMTKLRQDFTTMLKSHPEIKYYTRWRTARKYIEGETIFRSAADDSERRSLFEEYILELRKEQQEREASEKRQALDDLAGLLKSMNLEPYTRWSEAQGLIRENESFKSEPKFQVLSKLDVLNIFESHIKFLERSSNDNRQKQKQTKQRRERKNREAFVTLLDELQANGKIRSGCKWKEIYPLIKDDERYDNMLGQSGSTPLDLFWDKVEEIEREVRSKKNIVMDILEERRFQVSPKTNLDEFIHTLRSDSRTAQWSHEDFAAVFDKIHEKSVKRNEEDRHQADRQQRRRVDALRSAIKHLDPPVSVGDTWAQIRPRLLKLEEFKAIDSEELRQSAFDKFIRRLKEKLDDDREPDRKERKGSRGAERSDKTDRERERARTPRDRDHESRDRHRVERERERDKDRDRERNVHRGSHRTPEPDAYEAERRRAAGERERQHLKSGTTFPGGRSDRERERERERGERERSERDRSDRERNDRERERERERDRDRDRDRDRERFDRDRERDAYWERDRDEREREREARHSANVSIYERERREREEERERSFRLRDREDFGNGVPRRRTRPLSPGEESDIARRDAKRSRHERGSFERLPLDRPPTRDEHYDKPTPKELGKAVNLNYGDDPAEPSSAAPAPVRTPTAAPAATGGGDNSSEEGEIPE</sequence>
<dbReference type="InterPro" id="IPR039726">
    <property type="entry name" value="Prp40-like"/>
</dbReference>
<feature type="domain" description="FF" evidence="9">
    <location>
        <begin position="374"/>
        <end position="435"/>
    </location>
</feature>
<organism evidence="10 11">
    <name type="scientific">Orbilia brochopaga</name>
    <dbReference type="NCBI Taxonomy" id="3140254"/>
    <lineage>
        <taxon>Eukaryota</taxon>
        <taxon>Fungi</taxon>
        <taxon>Dikarya</taxon>
        <taxon>Ascomycota</taxon>
        <taxon>Pezizomycotina</taxon>
        <taxon>Orbiliomycetes</taxon>
        <taxon>Orbiliales</taxon>
        <taxon>Orbiliaceae</taxon>
        <taxon>Orbilia</taxon>
    </lineage>
</organism>
<feature type="coiled-coil region" evidence="6">
    <location>
        <begin position="277"/>
        <end position="306"/>
    </location>
</feature>
<feature type="region of interest" description="Disordered" evidence="7">
    <location>
        <begin position="95"/>
        <end position="140"/>
    </location>
</feature>
<dbReference type="Pfam" id="PF01846">
    <property type="entry name" value="FF"/>
    <property type="match status" value="3"/>
</dbReference>
<feature type="compositionally biased region" description="Low complexity" evidence="7">
    <location>
        <begin position="850"/>
        <end position="868"/>
    </location>
</feature>
<dbReference type="InterPro" id="IPR036517">
    <property type="entry name" value="FF_domain_sf"/>
</dbReference>
<keyword evidence="5" id="KW-0539">Nucleus</keyword>
<keyword evidence="11" id="KW-1185">Reference proteome</keyword>
<dbReference type="PANTHER" id="PTHR11864:SF0">
    <property type="entry name" value="PRP40 PRE-MRNA PROCESSING FACTOR 40 HOMOLOG A (YEAST)"/>
    <property type="match status" value="1"/>
</dbReference>
<dbReference type="Gene3D" id="2.20.70.10">
    <property type="match status" value="2"/>
</dbReference>
<evidence type="ECO:0000259" key="8">
    <source>
        <dbReference type="PROSITE" id="PS50020"/>
    </source>
</evidence>
<proteinExistence type="predicted"/>
<reference evidence="10 11" key="1">
    <citation type="submission" date="2019-10" db="EMBL/GenBank/DDBJ databases">
        <authorList>
            <person name="Palmer J.M."/>
        </authorList>
    </citation>
    <scope>NUCLEOTIDE SEQUENCE [LARGE SCALE GENOMIC DNA]</scope>
    <source>
        <strain evidence="10 11">TWF696</strain>
    </source>
</reference>